<feature type="region of interest" description="Disordered" evidence="2">
    <location>
        <begin position="44"/>
        <end position="148"/>
    </location>
</feature>
<dbReference type="SUPFAM" id="SSF47095">
    <property type="entry name" value="HMG-box"/>
    <property type="match status" value="2"/>
</dbReference>
<dbReference type="EMBL" id="KI925466">
    <property type="protein sequence ID" value="ETW75443.1"/>
    <property type="molecule type" value="Genomic_DNA"/>
</dbReference>
<dbReference type="GO" id="GO:0003677">
    <property type="term" value="F:DNA binding"/>
    <property type="evidence" value="ECO:0007669"/>
    <property type="project" value="UniProtKB-UniRule"/>
</dbReference>
<dbReference type="GO" id="GO:0005634">
    <property type="term" value="C:nucleus"/>
    <property type="evidence" value="ECO:0007669"/>
    <property type="project" value="UniProtKB-UniRule"/>
</dbReference>
<dbReference type="InParanoid" id="W4JPI1"/>
<sequence length="341" mass="38103">MLSVLFRRTALLRAHALYRAPTVAAAAVARRTFVTSSPRFFPSSEAAATATAPKRTRKSSSVTTDDADAGDKPKAKPGRKAQAKPTAKKAGRTAKPKVKARAKPGPKPKPKPNPTPKLRGRPKNSKPAKPPTVKLEPEDKPPRPPGNTFIQFYVDFYKRAGPPGSTEDSRLRSREAGKAWGLMSDEEKAVWREKGLAAHAEYKTKYTAWLKTVDKTKLAELNRRRKKRGISPITQNELHPKPPNSFVRFAQELSKTKFIKGMQPPGVNYPPYLSRESAAIWKTMSDAEKAPHIFFLDHSRTLKSISEISRYGRWSINAGSRNGARIRSHRLRTMQSEMMLM</sequence>
<gene>
    <name evidence="4" type="ORF">HETIRDRAFT_482174</name>
</gene>
<evidence type="ECO:0000256" key="1">
    <source>
        <dbReference type="PROSITE-ProRule" id="PRU00267"/>
    </source>
</evidence>
<protein>
    <recommendedName>
        <fullName evidence="3">HMG box domain-containing protein</fullName>
    </recommendedName>
</protein>
<evidence type="ECO:0000313" key="5">
    <source>
        <dbReference type="Proteomes" id="UP000030671"/>
    </source>
</evidence>
<accession>W4JPI1</accession>
<feature type="DNA-binding region" description="HMG box" evidence="1">
    <location>
        <begin position="142"/>
        <end position="210"/>
    </location>
</feature>
<feature type="domain" description="HMG box" evidence="3">
    <location>
        <begin position="142"/>
        <end position="210"/>
    </location>
</feature>
<dbReference type="SMART" id="SM00398">
    <property type="entry name" value="HMG"/>
    <property type="match status" value="2"/>
</dbReference>
<dbReference type="HOGENOM" id="CLU_813964_0_0_1"/>
<keyword evidence="1" id="KW-0238">DNA-binding</keyword>
<evidence type="ECO:0000313" key="4">
    <source>
        <dbReference type="EMBL" id="ETW75443.1"/>
    </source>
</evidence>
<evidence type="ECO:0000256" key="2">
    <source>
        <dbReference type="SAM" id="MobiDB-lite"/>
    </source>
</evidence>
<dbReference type="KEGG" id="hir:HETIRDRAFT_482174"/>
<dbReference type="OrthoDB" id="1919336at2759"/>
<dbReference type="InterPro" id="IPR036910">
    <property type="entry name" value="HMG_box_dom_sf"/>
</dbReference>
<dbReference type="AlphaFoldDB" id="W4JPI1"/>
<dbReference type="InterPro" id="IPR009071">
    <property type="entry name" value="HMG_box_dom"/>
</dbReference>
<reference evidence="4 5" key="1">
    <citation type="journal article" date="2012" name="New Phytol.">
        <title>Insight into trade-off between wood decay and parasitism from the genome of a fungal forest pathogen.</title>
        <authorList>
            <person name="Olson A."/>
            <person name="Aerts A."/>
            <person name="Asiegbu F."/>
            <person name="Belbahri L."/>
            <person name="Bouzid O."/>
            <person name="Broberg A."/>
            <person name="Canback B."/>
            <person name="Coutinho P.M."/>
            <person name="Cullen D."/>
            <person name="Dalman K."/>
            <person name="Deflorio G."/>
            <person name="van Diepen L.T."/>
            <person name="Dunand C."/>
            <person name="Duplessis S."/>
            <person name="Durling M."/>
            <person name="Gonthier P."/>
            <person name="Grimwood J."/>
            <person name="Fossdal C.G."/>
            <person name="Hansson D."/>
            <person name="Henrissat B."/>
            <person name="Hietala A."/>
            <person name="Himmelstrand K."/>
            <person name="Hoffmeister D."/>
            <person name="Hogberg N."/>
            <person name="James T.Y."/>
            <person name="Karlsson M."/>
            <person name="Kohler A."/>
            <person name="Kues U."/>
            <person name="Lee Y.H."/>
            <person name="Lin Y.C."/>
            <person name="Lind M."/>
            <person name="Lindquist E."/>
            <person name="Lombard V."/>
            <person name="Lucas S."/>
            <person name="Lunden K."/>
            <person name="Morin E."/>
            <person name="Murat C."/>
            <person name="Park J."/>
            <person name="Raffaello T."/>
            <person name="Rouze P."/>
            <person name="Salamov A."/>
            <person name="Schmutz J."/>
            <person name="Solheim H."/>
            <person name="Stahlberg J."/>
            <person name="Velez H."/>
            <person name="de Vries R.P."/>
            <person name="Wiebenga A."/>
            <person name="Woodward S."/>
            <person name="Yakovlev I."/>
            <person name="Garbelotto M."/>
            <person name="Martin F."/>
            <person name="Grigoriev I.V."/>
            <person name="Stenlid J."/>
        </authorList>
    </citation>
    <scope>NUCLEOTIDE SEQUENCE [LARGE SCALE GENOMIC DNA]</scope>
    <source>
        <strain evidence="4 5">TC 32-1</strain>
    </source>
</reference>
<keyword evidence="5" id="KW-1185">Reference proteome</keyword>
<organism evidence="4 5">
    <name type="scientific">Heterobasidion irregulare (strain TC 32-1)</name>
    <dbReference type="NCBI Taxonomy" id="747525"/>
    <lineage>
        <taxon>Eukaryota</taxon>
        <taxon>Fungi</taxon>
        <taxon>Dikarya</taxon>
        <taxon>Basidiomycota</taxon>
        <taxon>Agaricomycotina</taxon>
        <taxon>Agaricomycetes</taxon>
        <taxon>Russulales</taxon>
        <taxon>Bondarzewiaceae</taxon>
        <taxon>Heterobasidion</taxon>
        <taxon>Heterobasidion annosum species complex</taxon>
    </lineage>
</organism>
<dbReference type="Gene3D" id="1.10.30.10">
    <property type="entry name" value="High mobility group box domain"/>
    <property type="match status" value="1"/>
</dbReference>
<proteinExistence type="predicted"/>
<evidence type="ECO:0000259" key="3">
    <source>
        <dbReference type="PROSITE" id="PS50118"/>
    </source>
</evidence>
<name>W4JPI1_HETIT</name>
<dbReference type="STRING" id="747525.W4JPI1"/>
<keyword evidence="1" id="KW-0539">Nucleus</keyword>
<feature type="compositionally biased region" description="Basic residues" evidence="2">
    <location>
        <begin position="75"/>
        <end position="110"/>
    </location>
</feature>
<dbReference type="PROSITE" id="PS50118">
    <property type="entry name" value="HMG_BOX_2"/>
    <property type="match status" value="1"/>
</dbReference>
<dbReference type="Proteomes" id="UP000030671">
    <property type="component" value="Unassembled WGS sequence"/>
</dbReference>
<dbReference type="RefSeq" id="XP_009552861.1">
    <property type="nucleotide sequence ID" value="XM_009554566.1"/>
</dbReference>
<dbReference type="GeneID" id="20678012"/>